<sequence length="118" mass="13107">MTKLAWVFSLAVLAVAAGGTVFYYLQHQQVEQPTAIVPTSPVPSAPVPEQKRDDEMQRRKIEGIGSTKSLKPVPIPQGNARYSAVRNIGDRWHLEERSHESPVLLHIAQLLLDSNSQL</sequence>
<feature type="non-terminal residue" evidence="2">
    <location>
        <position position="118"/>
    </location>
</feature>
<dbReference type="Proteomes" id="UP001367030">
    <property type="component" value="Unassembled WGS sequence"/>
</dbReference>
<proteinExistence type="predicted"/>
<evidence type="ECO:0000313" key="3">
    <source>
        <dbReference type="Proteomes" id="UP001367030"/>
    </source>
</evidence>
<name>A0ABU8XI70_9BURK</name>
<protein>
    <submittedName>
        <fullName evidence="2">Uncharacterized protein</fullName>
    </submittedName>
</protein>
<organism evidence="2 3">
    <name type="scientific">Variovorax robiniae</name>
    <dbReference type="NCBI Taxonomy" id="1836199"/>
    <lineage>
        <taxon>Bacteria</taxon>
        <taxon>Pseudomonadati</taxon>
        <taxon>Pseudomonadota</taxon>
        <taxon>Betaproteobacteria</taxon>
        <taxon>Burkholderiales</taxon>
        <taxon>Comamonadaceae</taxon>
        <taxon>Variovorax</taxon>
    </lineage>
</organism>
<comment type="caution">
    <text evidence="2">The sequence shown here is derived from an EMBL/GenBank/DDBJ whole genome shotgun (WGS) entry which is preliminary data.</text>
</comment>
<feature type="region of interest" description="Disordered" evidence="1">
    <location>
        <begin position="35"/>
        <end position="56"/>
    </location>
</feature>
<gene>
    <name evidence="2" type="ORF">WKW79_33840</name>
</gene>
<keyword evidence="3" id="KW-1185">Reference proteome</keyword>
<dbReference type="RefSeq" id="WP_340339620.1">
    <property type="nucleotide sequence ID" value="NZ_JBBKZS010000031.1"/>
</dbReference>
<evidence type="ECO:0000256" key="1">
    <source>
        <dbReference type="SAM" id="MobiDB-lite"/>
    </source>
</evidence>
<evidence type="ECO:0000313" key="2">
    <source>
        <dbReference type="EMBL" id="MEJ8859585.1"/>
    </source>
</evidence>
<accession>A0ABU8XI70</accession>
<reference evidence="2 3" key="1">
    <citation type="submission" date="2024-03" db="EMBL/GenBank/DDBJ databases">
        <title>Novel species of the genus Variovorax.</title>
        <authorList>
            <person name="Liu Q."/>
            <person name="Xin Y.-H."/>
        </authorList>
    </citation>
    <scope>NUCLEOTIDE SEQUENCE [LARGE SCALE GENOMIC DNA]</scope>
    <source>
        <strain evidence="2 3">KACC 18901</strain>
    </source>
</reference>
<dbReference type="EMBL" id="JBBKZS010000031">
    <property type="protein sequence ID" value="MEJ8859585.1"/>
    <property type="molecule type" value="Genomic_DNA"/>
</dbReference>